<dbReference type="CDD" id="cd03364">
    <property type="entry name" value="TOPRIM_DnaG_primases"/>
    <property type="match status" value="1"/>
</dbReference>
<dbReference type="Gene3D" id="1.10.860.10">
    <property type="entry name" value="DNAb Helicase, Chain A"/>
    <property type="match status" value="1"/>
</dbReference>
<evidence type="ECO:0000256" key="13">
    <source>
        <dbReference type="PIRNR" id="PIRNR002811"/>
    </source>
</evidence>
<dbReference type="Gene3D" id="6.10.140.360">
    <property type="match status" value="1"/>
</dbReference>
<dbReference type="InterPro" id="IPR030846">
    <property type="entry name" value="DnaG_bac"/>
</dbReference>
<dbReference type="InterPro" id="IPR036977">
    <property type="entry name" value="DNA_primase_Znf_CHC2"/>
</dbReference>
<evidence type="ECO:0000256" key="5">
    <source>
        <dbReference type="ARBA" id="ARBA00022705"/>
    </source>
</evidence>
<comment type="function">
    <text evidence="12 13">RNA polymerase that catalyzes the synthesis of short RNA molecules used as primers for DNA polymerase during DNA replication.</text>
</comment>
<protein>
    <recommendedName>
        <fullName evidence="12 13">DNA primase</fullName>
        <ecNumber evidence="12">2.7.7.101</ecNumber>
    </recommendedName>
</protein>
<keyword evidence="4 12" id="KW-0548">Nucleotidyltransferase</keyword>
<feature type="zinc finger region" description="CHC2-type" evidence="12">
    <location>
        <begin position="40"/>
        <end position="64"/>
    </location>
</feature>
<dbReference type="PIRSF" id="PIRSF002811">
    <property type="entry name" value="DnaG"/>
    <property type="match status" value="1"/>
</dbReference>
<evidence type="ECO:0000256" key="3">
    <source>
        <dbReference type="ARBA" id="ARBA00022679"/>
    </source>
</evidence>
<dbReference type="InterPro" id="IPR050219">
    <property type="entry name" value="DnaG_primase"/>
</dbReference>
<evidence type="ECO:0000256" key="9">
    <source>
        <dbReference type="ARBA" id="ARBA00022842"/>
    </source>
</evidence>
<dbReference type="InterPro" id="IPR016136">
    <property type="entry name" value="DNA_helicase_N/primase_C"/>
</dbReference>
<evidence type="ECO:0000313" key="16">
    <source>
        <dbReference type="EMBL" id="WVX82689.1"/>
    </source>
</evidence>
<keyword evidence="2 12" id="KW-0639">Primosome</keyword>
<keyword evidence="5 12" id="KW-0235">DNA replication</keyword>
<reference evidence="16 17" key="1">
    <citation type="submission" date="2023-10" db="EMBL/GenBank/DDBJ databases">
        <title>Niallia locisalis sp.nov. isolated from a salt pond sample.</title>
        <authorList>
            <person name="Li X.-J."/>
            <person name="Dong L."/>
        </authorList>
    </citation>
    <scope>NUCLEOTIDE SEQUENCE [LARGE SCALE GENOMIC DNA]</scope>
    <source>
        <strain evidence="16 17">DSM 29761</strain>
    </source>
</reference>
<feature type="domain" description="Toprim" evidence="15">
    <location>
        <begin position="262"/>
        <end position="343"/>
    </location>
</feature>
<dbReference type="PANTHER" id="PTHR30313">
    <property type="entry name" value="DNA PRIMASE"/>
    <property type="match status" value="1"/>
</dbReference>
<keyword evidence="10 12" id="KW-0238">DNA-binding</keyword>
<feature type="compositionally biased region" description="Basic and acidic residues" evidence="14">
    <location>
        <begin position="433"/>
        <end position="446"/>
    </location>
</feature>
<evidence type="ECO:0000256" key="8">
    <source>
        <dbReference type="ARBA" id="ARBA00022833"/>
    </source>
</evidence>
<dbReference type="InterPro" id="IPR006295">
    <property type="entry name" value="DNA_primase_DnaG"/>
</dbReference>
<keyword evidence="7 12" id="KW-0863">Zinc-finger</keyword>
<feature type="region of interest" description="Disordered" evidence="14">
    <location>
        <begin position="433"/>
        <end position="457"/>
    </location>
</feature>
<comment type="subunit">
    <text evidence="12">Monomer. Interacts with DnaB.</text>
</comment>
<dbReference type="NCBIfam" id="TIGR01391">
    <property type="entry name" value="dnaG"/>
    <property type="match status" value="1"/>
</dbReference>
<dbReference type="InterPro" id="IPR002694">
    <property type="entry name" value="Znf_CHC2"/>
</dbReference>
<dbReference type="HAMAP" id="MF_00974">
    <property type="entry name" value="DNA_primase_DnaG"/>
    <property type="match status" value="1"/>
</dbReference>
<sequence length="605" mass="69727">MSDRIAEEKLNQIRQASDIVDVISEFVQLKKQGRNYIGLCPFHNENSPSFSVSVDKQVYHCFGCGAGGNVFSFLMQIEGLSFQEAAVKLAKNANIDLGTNISTLSKPNHHSNEAMQMIEAHNLLRKFYHHLLVNTKEGQHALEYLLERGFTSESIGKFQIGYALDSWDFDFKFLTNKNFQPALMEKAGLIIKREQDGSYFDRFRDRIMFPIFDRNGETIAFSGRSLGAHKPKYLNSPETAIFNKSKILYNYHLARPTMRKLQQAILFEGFADVIAADRSGVENGIATMGTSLTEEHVSILKKNIQTVTLCYDSDSAGIEAAFRAGNMLHNANLQVNVAIMPDGMDPDEYVKTYGEEKFRNDIIHSSMTLMSFKMLYYRKGKNLQNEGDRLLYIEKVLQEVSRLDKAVEKDLYIRQLADEFNLSLEALKEQERQYYSKSSHQKEHHPNNSNAIPKPPVIPRNVERIKPAFHNAERFLIAHMLRSIDVTYKVQELMKGNTFNIDEHQAIITYLYGFYEQNHQPDLNAFLDYINDEKLRRIVVDIEMMPINEEITDQELNDYIKQVLKYQKMLKIKEKEAELREADRLKDITKAVALLAEIQQIRKTL</sequence>
<dbReference type="Pfam" id="PF08275">
    <property type="entry name" value="DNAG_N"/>
    <property type="match status" value="1"/>
</dbReference>
<evidence type="ECO:0000256" key="11">
    <source>
        <dbReference type="ARBA" id="ARBA00023163"/>
    </source>
</evidence>
<comment type="similarity">
    <text evidence="12 13">Belongs to the DnaG primase family.</text>
</comment>
<dbReference type="Proteomes" id="UP001357223">
    <property type="component" value="Chromosome"/>
</dbReference>
<evidence type="ECO:0000256" key="2">
    <source>
        <dbReference type="ARBA" id="ARBA00022515"/>
    </source>
</evidence>
<dbReference type="SMART" id="SM00400">
    <property type="entry name" value="ZnF_CHCC"/>
    <property type="match status" value="1"/>
</dbReference>
<dbReference type="Pfam" id="PF13155">
    <property type="entry name" value="Toprim_2"/>
    <property type="match status" value="1"/>
</dbReference>
<comment type="domain">
    <text evidence="12">Contains an N-terminal zinc-binding domain, a central core domain that contains the primase activity, and a C-terminal DnaB-binding domain.</text>
</comment>
<evidence type="ECO:0000256" key="12">
    <source>
        <dbReference type="HAMAP-Rule" id="MF_00974"/>
    </source>
</evidence>
<keyword evidence="1 12" id="KW-0240">DNA-directed RNA polymerase</keyword>
<evidence type="ECO:0000313" key="17">
    <source>
        <dbReference type="Proteomes" id="UP001357223"/>
    </source>
</evidence>
<dbReference type="Gene3D" id="3.90.980.10">
    <property type="entry name" value="DNA primase, catalytic core, N-terminal domain"/>
    <property type="match status" value="1"/>
</dbReference>
<dbReference type="Gene3D" id="3.90.580.10">
    <property type="entry name" value="Zinc finger, CHC2-type domain"/>
    <property type="match status" value="1"/>
</dbReference>
<evidence type="ECO:0000256" key="7">
    <source>
        <dbReference type="ARBA" id="ARBA00022771"/>
    </source>
</evidence>
<dbReference type="InterPro" id="IPR013264">
    <property type="entry name" value="DNAG_N"/>
</dbReference>
<evidence type="ECO:0000259" key="15">
    <source>
        <dbReference type="PROSITE" id="PS50880"/>
    </source>
</evidence>
<dbReference type="PANTHER" id="PTHR30313:SF2">
    <property type="entry name" value="DNA PRIMASE"/>
    <property type="match status" value="1"/>
</dbReference>
<dbReference type="SUPFAM" id="SSF56731">
    <property type="entry name" value="DNA primase core"/>
    <property type="match status" value="1"/>
</dbReference>
<dbReference type="InterPro" id="IPR036185">
    <property type="entry name" value="DNA_heli_DnaB-like_N_sf"/>
</dbReference>
<dbReference type="InterPro" id="IPR019475">
    <property type="entry name" value="DNA_primase_DnaB-bd"/>
</dbReference>
<evidence type="ECO:0000256" key="4">
    <source>
        <dbReference type="ARBA" id="ARBA00022695"/>
    </source>
</evidence>
<dbReference type="InterPro" id="IPR006171">
    <property type="entry name" value="TOPRIM_dom"/>
</dbReference>
<comment type="cofactor">
    <cofactor evidence="12 13">
        <name>Zn(2+)</name>
        <dbReference type="ChEBI" id="CHEBI:29105"/>
    </cofactor>
    <text evidence="12 13">Binds 1 zinc ion per monomer.</text>
</comment>
<dbReference type="Pfam" id="PF01807">
    <property type="entry name" value="Zn_ribbon_DnaG"/>
    <property type="match status" value="1"/>
</dbReference>
<evidence type="ECO:0000256" key="1">
    <source>
        <dbReference type="ARBA" id="ARBA00022478"/>
    </source>
</evidence>
<keyword evidence="9" id="KW-0460">Magnesium</keyword>
<dbReference type="SUPFAM" id="SSF48024">
    <property type="entry name" value="N-terminal domain of DnaB helicase"/>
    <property type="match status" value="1"/>
</dbReference>
<dbReference type="InterPro" id="IPR037068">
    <property type="entry name" value="DNA_primase_core_N_sf"/>
</dbReference>
<name>A0ABZ2CFX5_9BACI</name>
<gene>
    <name evidence="12 16" type="primary">dnaG</name>
    <name evidence="16" type="ORF">R4Z09_06815</name>
</gene>
<accession>A0ABZ2CFX5</accession>
<dbReference type="InterPro" id="IPR034151">
    <property type="entry name" value="TOPRIM_DnaG_bac"/>
</dbReference>
<evidence type="ECO:0000256" key="10">
    <source>
        <dbReference type="ARBA" id="ARBA00023125"/>
    </source>
</evidence>
<keyword evidence="11 12" id="KW-0804">Transcription</keyword>
<keyword evidence="3 12" id="KW-0808">Transferase</keyword>
<keyword evidence="8 12" id="KW-0862">Zinc</keyword>
<dbReference type="SUPFAM" id="SSF57783">
    <property type="entry name" value="Zinc beta-ribbon"/>
    <property type="match status" value="1"/>
</dbReference>
<dbReference type="SMART" id="SM00493">
    <property type="entry name" value="TOPRIM"/>
    <property type="match status" value="1"/>
</dbReference>
<organism evidence="16 17">
    <name type="scientific">Niallia oryzisoli</name>
    <dbReference type="NCBI Taxonomy" id="1737571"/>
    <lineage>
        <taxon>Bacteria</taxon>
        <taxon>Bacillati</taxon>
        <taxon>Bacillota</taxon>
        <taxon>Bacilli</taxon>
        <taxon>Bacillales</taxon>
        <taxon>Bacillaceae</taxon>
        <taxon>Niallia</taxon>
    </lineage>
</organism>
<evidence type="ECO:0000256" key="6">
    <source>
        <dbReference type="ARBA" id="ARBA00022723"/>
    </source>
</evidence>
<keyword evidence="6 12" id="KW-0479">Metal-binding</keyword>
<dbReference type="Pfam" id="PF10410">
    <property type="entry name" value="DnaB_bind"/>
    <property type="match status" value="1"/>
</dbReference>
<proteinExistence type="inferred from homology"/>
<dbReference type="Gene3D" id="3.40.1360.10">
    <property type="match status" value="1"/>
</dbReference>
<comment type="catalytic activity">
    <reaction evidence="12">
        <text>ssDNA + n NTP = ssDNA/pppN(pN)n-1 hybrid + (n-1) diphosphate.</text>
        <dbReference type="EC" id="2.7.7.101"/>
    </reaction>
</comment>
<keyword evidence="17" id="KW-1185">Reference proteome</keyword>
<dbReference type="RefSeq" id="WP_338451585.1">
    <property type="nucleotide sequence ID" value="NZ_CP137640.1"/>
</dbReference>
<evidence type="ECO:0000256" key="14">
    <source>
        <dbReference type="SAM" id="MobiDB-lite"/>
    </source>
</evidence>
<dbReference type="PROSITE" id="PS50880">
    <property type="entry name" value="TOPRIM"/>
    <property type="match status" value="1"/>
</dbReference>
<dbReference type="EMBL" id="CP137640">
    <property type="protein sequence ID" value="WVX82689.1"/>
    <property type="molecule type" value="Genomic_DNA"/>
</dbReference>
<dbReference type="EC" id="2.7.7.101" evidence="12"/>